<dbReference type="EMBL" id="JBHMDG010000037">
    <property type="protein sequence ID" value="MFB9315689.1"/>
    <property type="molecule type" value="Genomic_DNA"/>
</dbReference>
<evidence type="ECO:0000256" key="3">
    <source>
        <dbReference type="ARBA" id="ARBA00048132"/>
    </source>
</evidence>
<dbReference type="SUPFAM" id="SSF51905">
    <property type="entry name" value="FAD/NAD(P)-binding domain"/>
    <property type="match status" value="1"/>
</dbReference>
<feature type="domain" description="FAD/NAD(P)-binding" evidence="4">
    <location>
        <begin position="14"/>
        <end position="283"/>
    </location>
</feature>
<dbReference type="Gene3D" id="3.50.50.60">
    <property type="entry name" value="FAD/NAD(P)-binding domain"/>
    <property type="match status" value="2"/>
</dbReference>
<evidence type="ECO:0000259" key="4">
    <source>
        <dbReference type="Pfam" id="PF07992"/>
    </source>
</evidence>
<dbReference type="RefSeq" id="WP_140009410.1">
    <property type="nucleotide sequence ID" value="NZ_JBHMDG010000037.1"/>
</dbReference>
<comment type="caution">
    <text evidence="5">The sequence shown here is derived from an EMBL/GenBank/DDBJ whole genome shotgun (WGS) entry which is preliminary data.</text>
</comment>
<comment type="catalytic activity">
    <reaction evidence="3">
        <text>[thioredoxin]-dithiol + NADP(+) = [thioredoxin]-disulfide + NADPH + H(+)</text>
        <dbReference type="Rhea" id="RHEA:20345"/>
        <dbReference type="Rhea" id="RHEA-COMP:10698"/>
        <dbReference type="Rhea" id="RHEA-COMP:10700"/>
        <dbReference type="ChEBI" id="CHEBI:15378"/>
        <dbReference type="ChEBI" id="CHEBI:29950"/>
        <dbReference type="ChEBI" id="CHEBI:50058"/>
        <dbReference type="ChEBI" id="CHEBI:57783"/>
        <dbReference type="ChEBI" id="CHEBI:58349"/>
        <dbReference type="EC" id="1.8.1.9"/>
    </reaction>
</comment>
<evidence type="ECO:0000313" key="6">
    <source>
        <dbReference type="Proteomes" id="UP001589750"/>
    </source>
</evidence>
<keyword evidence="6" id="KW-1185">Reference proteome</keyword>
<dbReference type="PANTHER" id="PTHR48105">
    <property type="entry name" value="THIOREDOXIN REDUCTASE 1-RELATED-RELATED"/>
    <property type="match status" value="1"/>
</dbReference>
<name>A0ABV5KG16_9ACTN</name>
<protein>
    <submittedName>
        <fullName evidence="5">NAD(P)/FAD-dependent oxidoreductase</fullName>
    </submittedName>
</protein>
<dbReference type="InterPro" id="IPR050097">
    <property type="entry name" value="Ferredoxin-NADP_redctase_2"/>
</dbReference>
<organism evidence="5 6">
    <name type="scientific">Nocardioides plantarum</name>
    <dbReference type="NCBI Taxonomy" id="29299"/>
    <lineage>
        <taxon>Bacteria</taxon>
        <taxon>Bacillati</taxon>
        <taxon>Actinomycetota</taxon>
        <taxon>Actinomycetes</taxon>
        <taxon>Propionibacteriales</taxon>
        <taxon>Nocardioidaceae</taxon>
        <taxon>Nocardioides</taxon>
    </lineage>
</organism>
<sequence>MENIQHDSQHDSQYDVVVVGGGPAGLQAALTLGRMHRRVLLLDSGSYRNDPADLMHNFLTHDGRPPAELRALARAELATYDTVEVRDVVASSVVPDGDRWSVGTDDGPVSARLVLLATGVRDTLPDKPGLAGLFGTVAAHCPFCHGHEYAGTPVAVLGSHPHIGRVAAMLAPIASEVVVLADGGEVDDANLAQLRSLGTSVRTEVVAGFCRGSLGGIVSFASGPDLEVGGVLVATTFAQSAPFAADLGLTLLGSGCVEVDVMGRTSLPGVYAAGDLAHTAATPMPLSSVLAAAAAGQAAATACVADLLALDHGVLAPV</sequence>
<dbReference type="PRINTS" id="PR00469">
    <property type="entry name" value="PNDRDTASEII"/>
</dbReference>
<accession>A0ABV5KG16</accession>
<evidence type="ECO:0000256" key="1">
    <source>
        <dbReference type="ARBA" id="ARBA00022630"/>
    </source>
</evidence>
<dbReference type="PRINTS" id="PR00368">
    <property type="entry name" value="FADPNR"/>
</dbReference>
<proteinExistence type="predicted"/>
<keyword evidence="2" id="KW-0560">Oxidoreductase</keyword>
<evidence type="ECO:0000313" key="5">
    <source>
        <dbReference type="EMBL" id="MFB9315689.1"/>
    </source>
</evidence>
<evidence type="ECO:0000256" key="2">
    <source>
        <dbReference type="ARBA" id="ARBA00023002"/>
    </source>
</evidence>
<dbReference type="Pfam" id="PF07992">
    <property type="entry name" value="Pyr_redox_2"/>
    <property type="match status" value="1"/>
</dbReference>
<keyword evidence="1" id="KW-0285">Flavoprotein</keyword>
<dbReference type="InterPro" id="IPR036188">
    <property type="entry name" value="FAD/NAD-bd_sf"/>
</dbReference>
<gene>
    <name evidence="5" type="ORF">ACFFRI_21775</name>
</gene>
<dbReference type="InterPro" id="IPR023753">
    <property type="entry name" value="FAD/NAD-binding_dom"/>
</dbReference>
<dbReference type="Proteomes" id="UP001589750">
    <property type="component" value="Unassembled WGS sequence"/>
</dbReference>
<reference evidence="5 6" key="1">
    <citation type="submission" date="2024-09" db="EMBL/GenBank/DDBJ databases">
        <authorList>
            <person name="Sun Q."/>
            <person name="Mori K."/>
        </authorList>
    </citation>
    <scope>NUCLEOTIDE SEQUENCE [LARGE SCALE GENOMIC DNA]</scope>
    <source>
        <strain evidence="5 6">JCM 9626</strain>
    </source>
</reference>